<feature type="transmembrane region" description="Helical" evidence="7">
    <location>
        <begin position="251"/>
        <end position="278"/>
    </location>
</feature>
<reference evidence="8" key="1">
    <citation type="submission" date="2020-10" db="EMBL/GenBank/DDBJ databases">
        <title>Genome sequence of the unusual species of purple photosynthetic bacteria, Phaeovibrio sulfidiphilus DSM 23193, type strain.</title>
        <authorList>
            <person name="Kyndt J.A."/>
            <person name="Meyer T.E."/>
        </authorList>
    </citation>
    <scope>NUCLEOTIDE SEQUENCE</scope>
    <source>
        <strain evidence="8">DSM 23193</strain>
    </source>
</reference>
<dbReference type="InterPro" id="IPR000175">
    <property type="entry name" value="Na/ntran_symport"/>
</dbReference>
<feature type="transmembrane region" description="Helical" evidence="7">
    <location>
        <begin position="173"/>
        <end position="190"/>
    </location>
</feature>
<accession>A0A8J7CPI5</accession>
<sequence length="466" mass="50438">MTGQREFFSSRIGFILAAAGSAIGLGAIWKFPYMTGQNGGGAFLMVYLAVVALIGLTMILAEMALGRATHTDAVGAFRRLGGGRWRFFGYFSLLAAFLILSFYCVVGGWTVGYLVKAVSGSLFDESAGDFKARFQSFVGHPLESLFYFIVFMGMTTGVILGGVTRGIERLSKVLMPLLFLLMLVMIVRALTLDGAMEGVRFYLTVDFSKITGRVLIDVLGFACFSLSLGFAGMLTYGSYMQPGESLIRSAVWVVILQTICCILAGFMVLPAVFAFGFLPSEGPGLTYITLPAVFSKMVAGQFFAVVFFSLFLMAALTSSISILEPIVTWLIDQFRMTRKAAGALVSVASTLLGISACWSFGAVDWTFGVADLPAWLRLTPFEFLDYITLNVMMPVNALAVCLLMGWVADDAFRQQLYPAGTAFGPNAALLPRLSWLYSDLTVRFVAPAVILVIMASSVVDALKKAL</sequence>
<keyword evidence="2 6" id="KW-0813">Transport</keyword>
<dbReference type="GO" id="GO:0015293">
    <property type="term" value="F:symporter activity"/>
    <property type="evidence" value="ECO:0007669"/>
    <property type="project" value="UniProtKB-KW"/>
</dbReference>
<evidence type="ECO:0000256" key="5">
    <source>
        <dbReference type="ARBA" id="ARBA00023136"/>
    </source>
</evidence>
<feature type="transmembrane region" description="Helical" evidence="7">
    <location>
        <begin position="210"/>
        <end position="239"/>
    </location>
</feature>
<evidence type="ECO:0000256" key="1">
    <source>
        <dbReference type="ARBA" id="ARBA00004141"/>
    </source>
</evidence>
<keyword evidence="6" id="KW-0769">Symport</keyword>
<feature type="transmembrane region" description="Helical" evidence="7">
    <location>
        <begin position="298"/>
        <end position="331"/>
    </location>
</feature>
<evidence type="ECO:0000256" key="6">
    <source>
        <dbReference type="RuleBase" id="RU003732"/>
    </source>
</evidence>
<dbReference type="PRINTS" id="PR00176">
    <property type="entry name" value="NANEUSMPORT"/>
</dbReference>
<organism evidence="8 9">
    <name type="scientific">Phaeovibrio sulfidiphilus</name>
    <dbReference type="NCBI Taxonomy" id="1220600"/>
    <lineage>
        <taxon>Bacteria</taxon>
        <taxon>Pseudomonadati</taxon>
        <taxon>Pseudomonadota</taxon>
        <taxon>Alphaproteobacteria</taxon>
        <taxon>Rhodospirillales</taxon>
        <taxon>Rhodospirillaceae</taxon>
        <taxon>Phaeovibrio</taxon>
    </lineage>
</organism>
<comment type="similarity">
    <text evidence="6">Belongs to the sodium:neurotransmitter symporter (SNF) (TC 2.A.22) family.</text>
</comment>
<dbReference type="GO" id="GO:0016020">
    <property type="term" value="C:membrane"/>
    <property type="evidence" value="ECO:0007669"/>
    <property type="project" value="UniProtKB-SubCell"/>
</dbReference>
<evidence type="ECO:0000313" key="8">
    <source>
        <dbReference type="EMBL" id="MBE1237052.1"/>
    </source>
</evidence>
<dbReference type="PANTHER" id="PTHR42948:SF1">
    <property type="entry name" value="TRANSPORTER"/>
    <property type="match status" value="1"/>
</dbReference>
<protein>
    <recommendedName>
        <fullName evidence="6">Transporter</fullName>
    </recommendedName>
</protein>
<dbReference type="Pfam" id="PF00209">
    <property type="entry name" value="SNF"/>
    <property type="match status" value="2"/>
</dbReference>
<evidence type="ECO:0000256" key="3">
    <source>
        <dbReference type="ARBA" id="ARBA00022692"/>
    </source>
</evidence>
<feature type="transmembrane region" description="Helical" evidence="7">
    <location>
        <begin position="87"/>
        <end position="115"/>
    </location>
</feature>
<dbReference type="InterPro" id="IPR037272">
    <property type="entry name" value="SNS_sf"/>
</dbReference>
<dbReference type="AlphaFoldDB" id="A0A8J7CPI5"/>
<gene>
    <name evidence="8" type="ORF">IHV25_05260</name>
</gene>
<dbReference type="RefSeq" id="WP_192534062.1">
    <property type="nucleotide sequence ID" value="NZ_JACZHT010000003.1"/>
</dbReference>
<dbReference type="PANTHER" id="PTHR42948">
    <property type="entry name" value="TRANSPORTER"/>
    <property type="match status" value="1"/>
</dbReference>
<keyword evidence="4 7" id="KW-1133">Transmembrane helix</keyword>
<feature type="transmembrane region" description="Helical" evidence="7">
    <location>
        <begin position="383"/>
        <end position="404"/>
    </location>
</feature>
<dbReference type="Proteomes" id="UP000631034">
    <property type="component" value="Unassembled WGS sequence"/>
</dbReference>
<dbReference type="NCBIfam" id="NF037979">
    <property type="entry name" value="Na_transp"/>
    <property type="match status" value="1"/>
</dbReference>
<feature type="transmembrane region" description="Helical" evidence="7">
    <location>
        <begin position="43"/>
        <end position="66"/>
    </location>
</feature>
<evidence type="ECO:0000256" key="4">
    <source>
        <dbReference type="ARBA" id="ARBA00022989"/>
    </source>
</evidence>
<dbReference type="InterPro" id="IPR047218">
    <property type="entry name" value="YocR/YhdH-like"/>
</dbReference>
<feature type="transmembrane region" description="Helical" evidence="7">
    <location>
        <begin position="343"/>
        <end position="363"/>
    </location>
</feature>
<keyword evidence="9" id="KW-1185">Reference proteome</keyword>
<comment type="subcellular location">
    <subcellularLocation>
        <location evidence="1">Membrane</location>
        <topology evidence="1">Multi-pass membrane protein</topology>
    </subcellularLocation>
</comment>
<dbReference type="SUPFAM" id="SSF161070">
    <property type="entry name" value="SNF-like"/>
    <property type="match status" value="1"/>
</dbReference>
<evidence type="ECO:0000313" key="9">
    <source>
        <dbReference type="Proteomes" id="UP000631034"/>
    </source>
</evidence>
<evidence type="ECO:0000256" key="7">
    <source>
        <dbReference type="SAM" id="Phobius"/>
    </source>
</evidence>
<dbReference type="CDD" id="cd10336">
    <property type="entry name" value="SLC6sbd_Tyt1-Like"/>
    <property type="match status" value="1"/>
</dbReference>
<dbReference type="EMBL" id="JACZHT010000003">
    <property type="protein sequence ID" value="MBE1237052.1"/>
    <property type="molecule type" value="Genomic_DNA"/>
</dbReference>
<comment type="caution">
    <text evidence="8">The sequence shown here is derived from an EMBL/GenBank/DDBJ whole genome shotgun (WGS) entry which is preliminary data.</text>
</comment>
<keyword evidence="3 6" id="KW-0812">Transmembrane</keyword>
<feature type="transmembrane region" description="Helical" evidence="7">
    <location>
        <begin position="144"/>
        <end position="161"/>
    </location>
</feature>
<feature type="transmembrane region" description="Helical" evidence="7">
    <location>
        <begin position="12"/>
        <end position="31"/>
    </location>
</feature>
<keyword evidence="5 7" id="KW-0472">Membrane</keyword>
<name>A0A8J7CPI5_9PROT</name>
<dbReference type="PROSITE" id="PS00610">
    <property type="entry name" value="NA_NEUROTRAN_SYMP_1"/>
    <property type="match status" value="1"/>
</dbReference>
<dbReference type="PROSITE" id="PS50267">
    <property type="entry name" value="NA_NEUROTRAN_SYMP_3"/>
    <property type="match status" value="1"/>
</dbReference>
<proteinExistence type="inferred from homology"/>
<feature type="transmembrane region" description="Helical" evidence="7">
    <location>
        <begin position="444"/>
        <end position="462"/>
    </location>
</feature>
<evidence type="ECO:0000256" key="2">
    <source>
        <dbReference type="ARBA" id="ARBA00022448"/>
    </source>
</evidence>